<accession>A0A1Y2D378</accession>
<dbReference type="InterPro" id="IPR003121">
    <property type="entry name" value="SWIB_MDM2_domain"/>
</dbReference>
<organism evidence="2 3">
    <name type="scientific">Rhizoclosmatium globosum</name>
    <dbReference type="NCBI Taxonomy" id="329046"/>
    <lineage>
        <taxon>Eukaryota</taxon>
        <taxon>Fungi</taxon>
        <taxon>Fungi incertae sedis</taxon>
        <taxon>Chytridiomycota</taxon>
        <taxon>Chytridiomycota incertae sedis</taxon>
        <taxon>Chytridiomycetes</taxon>
        <taxon>Chytridiales</taxon>
        <taxon>Chytriomycetaceae</taxon>
        <taxon>Rhizoclosmatium</taxon>
    </lineage>
</organism>
<dbReference type="PANTHER" id="PTHR12217">
    <property type="entry name" value="EUKARYOTIC TRANSLATION INITIATION FACTOR 2D"/>
    <property type="match status" value="1"/>
</dbReference>
<keyword evidence="3" id="KW-1185">Reference proteome</keyword>
<evidence type="ECO:0000259" key="1">
    <source>
        <dbReference type="PROSITE" id="PS51925"/>
    </source>
</evidence>
<dbReference type="PROSITE" id="PS51925">
    <property type="entry name" value="SWIB_MDM2"/>
    <property type="match status" value="1"/>
</dbReference>
<dbReference type="SUPFAM" id="SSF47592">
    <property type="entry name" value="SWIB/MDM2 domain"/>
    <property type="match status" value="1"/>
</dbReference>
<sequence length="509" mass="54921">MFRKPVHIKNSTNLRSSDLRKLKAEVGELFGATPETSTCCFHLGSVVFATLGQVEGTLYSVNGSPMFVRVECEGQSVLVPSLYAVFAVTSLVPSVITHSSVVPRLVGGADLMRPGVFGLVDAATSTSTKNTKQTTPFEKGAVVQVVAKDAASPRILPVAVGVSRVDSAALEKRSAEKGVAVQLVTALDDHLFLLGDGVVPSTAGLTSVEDVEASVEDVDIDASIIQRIDDLELDDFVVVSPTSTSTDDFDMMASVTENIDNISLSQIGENDAESLVKPLGPSSTEIDSLLHLSLLKAIKFSLPSDSKSYPLAATTLYLTYASSPTPEADMKQSSYKKLAKFLKAMEKRGLVKSKERQQGGELVVTAIYPNHPEVTGLEIDEKSFKRELKKTLSVREGDQENLLDSLSSSTNTVKQKEPTGIQITELFKSNAAFAKMWAEIGIDKDTTFTRASLKSATETYITSQNLINPTNQRLIKIDAHLADTILSKDEHATVTHLPVTQSLRESLKK</sequence>
<protein>
    <recommendedName>
        <fullName evidence="1">DM2 domain-containing protein</fullName>
    </recommendedName>
</protein>
<dbReference type="SUPFAM" id="SSF88697">
    <property type="entry name" value="PUA domain-like"/>
    <property type="match status" value="1"/>
</dbReference>
<dbReference type="Proteomes" id="UP000193642">
    <property type="component" value="Unassembled WGS sequence"/>
</dbReference>
<dbReference type="InterPro" id="IPR041366">
    <property type="entry name" value="Pre-PUA"/>
</dbReference>
<dbReference type="InterPro" id="IPR036885">
    <property type="entry name" value="SWIB_MDM2_dom_sf"/>
</dbReference>
<dbReference type="InterPro" id="IPR039757">
    <property type="entry name" value="EIF2D"/>
</dbReference>
<dbReference type="InterPro" id="IPR057429">
    <property type="entry name" value="WH_eIF2D"/>
</dbReference>
<gene>
    <name evidence="2" type="ORF">BCR33DRAFT_778972</name>
</gene>
<feature type="domain" description="DM2" evidence="1">
    <location>
        <begin position="425"/>
        <end position="509"/>
    </location>
</feature>
<dbReference type="InterPro" id="IPR058886">
    <property type="entry name" value="SWIB_eIF2D"/>
</dbReference>
<dbReference type="PROSITE" id="PS50890">
    <property type="entry name" value="PUA"/>
    <property type="match status" value="1"/>
</dbReference>
<dbReference type="Pfam" id="PF25304">
    <property type="entry name" value="WHD_eIF2D"/>
    <property type="match status" value="1"/>
</dbReference>
<dbReference type="STRING" id="329046.A0A1Y2D378"/>
<dbReference type="EMBL" id="MCGO01000001">
    <property type="protein sequence ID" value="ORY53594.1"/>
    <property type="molecule type" value="Genomic_DNA"/>
</dbReference>
<dbReference type="GO" id="GO:0001731">
    <property type="term" value="P:formation of translation preinitiation complex"/>
    <property type="evidence" value="ECO:0007669"/>
    <property type="project" value="InterPro"/>
</dbReference>
<dbReference type="Pfam" id="PF17832">
    <property type="entry name" value="Pre-PUA"/>
    <property type="match status" value="1"/>
</dbReference>
<evidence type="ECO:0000313" key="3">
    <source>
        <dbReference type="Proteomes" id="UP000193642"/>
    </source>
</evidence>
<name>A0A1Y2D378_9FUNG</name>
<dbReference type="InterPro" id="IPR015947">
    <property type="entry name" value="PUA-like_sf"/>
</dbReference>
<dbReference type="PANTHER" id="PTHR12217:SF4">
    <property type="entry name" value="EUKARYOTIC TRANSLATION INITIATION FACTOR 2D"/>
    <property type="match status" value="1"/>
</dbReference>
<dbReference type="InterPro" id="IPR048248">
    <property type="entry name" value="PUA_eIF2d-like"/>
</dbReference>
<dbReference type="GO" id="GO:0003743">
    <property type="term" value="F:translation initiation factor activity"/>
    <property type="evidence" value="ECO:0007669"/>
    <property type="project" value="InterPro"/>
</dbReference>
<dbReference type="Pfam" id="PF26292">
    <property type="entry name" value="PUA_elF2D"/>
    <property type="match status" value="1"/>
</dbReference>
<dbReference type="Pfam" id="PF26291">
    <property type="entry name" value="SWIB_eIF2D"/>
    <property type="match status" value="1"/>
</dbReference>
<proteinExistence type="predicted"/>
<comment type="caution">
    <text evidence="2">The sequence shown here is derived from an EMBL/GenBank/DDBJ whole genome shotgun (WGS) entry which is preliminary data.</text>
</comment>
<reference evidence="2 3" key="1">
    <citation type="submission" date="2016-07" db="EMBL/GenBank/DDBJ databases">
        <title>Pervasive Adenine N6-methylation of Active Genes in Fungi.</title>
        <authorList>
            <consortium name="DOE Joint Genome Institute"/>
            <person name="Mondo S.J."/>
            <person name="Dannebaum R.O."/>
            <person name="Kuo R.C."/>
            <person name="Labutti K."/>
            <person name="Haridas S."/>
            <person name="Kuo A."/>
            <person name="Salamov A."/>
            <person name="Ahrendt S.R."/>
            <person name="Lipzen A."/>
            <person name="Sullivan W."/>
            <person name="Andreopoulos W.B."/>
            <person name="Clum A."/>
            <person name="Lindquist E."/>
            <person name="Daum C."/>
            <person name="Ramamoorthy G.K."/>
            <person name="Gryganskyi A."/>
            <person name="Culley D."/>
            <person name="Magnuson J.K."/>
            <person name="James T.Y."/>
            <person name="O'Malley M.A."/>
            <person name="Stajich J.E."/>
            <person name="Spatafora J.W."/>
            <person name="Visel A."/>
            <person name="Grigoriev I.V."/>
        </authorList>
    </citation>
    <scope>NUCLEOTIDE SEQUENCE [LARGE SCALE GENOMIC DNA]</scope>
    <source>
        <strain evidence="2 3">JEL800</strain>
    </source>
</reference>
<dbReference type="OrthoDB" id="199771at2759"/>
<dbReference type="Gene3D" id="3.10.400.20">
    <property type="match status" value="1"/>
</dbReference>
<dbReference type="AlphaFoldDB" id="A0A1Y2D378"/>
<evidence type="ECO:0000313" key="2">
    <source>
        <dbReference type="EMBL" id="ORY53594.1"/>
    </source>
</evidence>